<keyword evidence="7" id="KW-1185">Reference proteome</keyword>
<accession>A0A0G4F2P7</accession>
<keyword evidence="3 5" id="KW-0653">Protein transport</keyword>
<dbReference type="AlphaFoldDB" id="A0A0G4F2P7"/>
<protein>
    <submittedName>
        <fullName evidence="6">Uncharacterized protein</fullName>
    </submittedName>
</protein>
<feature type="repeat" description="TPR" evidence="4">
    <location>
        <begin position="113"/>
        <end position="146"/>
    </location>
</feature>
<dbReference type="PANTHER" id="PTHR13768:SF8">
    <property type="entry name" value="ALPHA-SOLUBLE NSF ATTACHMENT PROTEIN"/>
    <property type="match status" value="1"/>
</dbReference>
<dbReference type="PRINTS" id="PR00448">
    <property type="entry name" value="NSFATTACHMNT"/>
</dbReference>
<evidence type="ECO:0000313" key="6">
    <source>
        <dbReference type="EMBL" id="CEM06488.1"/>
    </source>
</evidence>
<keyword evidence="4" id="KW-0802">TPR repeat</keyword>
<evidence type="ECO:0000256" key="2">
    <source>
        <dbReference type="ARBA" id="ARBA00022448"/>
    </source>
</evidence>
<proteinExistence type="inferred from homology"/>
<dbReference type="GO" id="GO:0035494">
    <property type="term" value="P:SNARE complex disassembly"/>
    <property type="evidence" value="ECO:0007669"/>
    <property type="project" value="TreeGrafter"/>
</dbReference>
<gene>
    <name evidence="6" type="ORF">Vbra_5674</name>
</gene>
<dbReference type="PhylomeDB" id="A0A0G4F2P7"/>
<dbReference type="GO" id="GO:0005483">
    <property type="term" value="F:soluble NSF attachment protein activity"/>
    <property type="evidence" value="ECO:0007669"/>
    <property type="project" value="TreeGrafter"/>
</dbReference>
<dbReference type="Gene3D" id="1.25.40.10">
    <property type="entry name" value="Tetratricopeptide repeat domain"/>
    <property type="match status" value="1"/>
</dbReference>
<dbReference type="InParanoid" id="A0A0G4F2P7"/>
<dbReference type="InterPro" id="IPR011990">
    <property type="entry name" value="TPR-like_helical_dom_sf"/>
</dbReference>
<dbReference type="InterPro" id="IPR000744">
    <property type="entry name" value="NSF_attach"/>
</dbReference>
<comment type="function">
    <text evidence="5">Required for vesicular transport between the endoplasmic reticulum and the Golgi apparatus.</text>
</comment>
<dbReference type="SMART" id="SM00028">
    <property type="entry name" value="TPR"/>
    <property type="match status" value="2"/>
</dbReference>
<dbReference type="PANTHER" id="PTHR13768">
    <property type="entry name" value="SOLUBLE NSF ATTACHMENT PROTEIN SNAP"/>
    <property type="match status" value="1"/>
</dbReference>
<dbReference type="GO" id="GO:0031201">
    <property type="term" value="C:SNARE complex"/>
    <property type="evidence" value="ECO:0007669"/>
    <property type="project" value="TreeGrafter"/>
</dbReference>
<organism evidence="6 7">
    <name type="scientific">Vitrella brassicaformis (strain CCMP3155)</name>
    <dbReference type="NCBI Taxonomy" id="1169540"/>
    <lineage>
        <taxon>Eukaryota</taxon>
        <taxon>Sar</taxon>
        <taxon>Alveolata</taxon>
        <taxon>Colpodellida</taxon>
        <taxon>Vitrellaceae</taxon>
        <taxon>Vitrella</taxon>
    </lineage>
</organism>
<dbReference type="VEuPathDB" id="CryptoDB:Vbra_5674"/>
<dbReference type="GO" id="GO:0005774">
    <property type="term" value="C:vacuolar membrane"/>
    <property type="evidence" value="ECO:0007669"/>
    <property type="project" value="TreeGrafter"/>
</dbReference>
<dbReference type="SUPFAM" id="SSF48452">
    <property type="entry name" value="TPR-like"/>
    <property type="match status" value="1"/>
</dbReference>
<dbReference type="InterPro" id="IPR019734">
    <property type="entry name" value="TPR_rpt"/>
</dbReference>
<dbReference type="CDD" id="cd15832">
    <property type="entry name" value="SNAP"/>
    <property type="match status" value="1"/>
</dbReference>
<dbReference type="FunCoup" id="A0A0G4F2P7">
    <property type="interactions" value="419"/>
</dbReference>
<keyword evidence="5" id="KW-0931">ER-Golgi transport</keyword>
<name>A0A0G4F2P7_VITBC</name>
<comment type="subcellular location">
    <subcellularLocation>
        <location evidence="5">Membrane</location>
        <topology evidence="5">Peripheral membrane protein</topology>
    </subcellularLocation>
</comment>
<dbReference type="Proteomes" id="UP000041254">
    <property type="component" value="Unassembled WGS sequence"/>
</dbReference>
<dbReference type="GO" id="GO:0019905">
    <property type="term" value="F:syntaxin binding"/>
    <property type="evidence" value="ECO:0007669"/>
    <property type="project" value="TreeGrafter"/>
</dbReference>
<keyword evidence="5" id="KW-0472">Membrane</keyword>
<evidence type="ECO:0000256" key="5">
    <source>
        <dbReference type="RuleBase" id="RU367013"/>
    </source>
</evidence>
<evidence type="ECO:0000256" key="1">
    <source>
        <dbReference type="ARBA" id="ARBA00010050"/>
    </source>
</evidence>
<evidence type="ECO:0000256" key="3">
    <source>
        <dbReference type="ARBA" id="ARBA00022927"/>
    </source>
</evidence>
<dbReference type="OMA" id="WSVKEYL"/>
<dbReference type="STRING" id="1169540.A0A0G4F2P7"/>
<dbReference type="EMBL" id="CDMY01000366">
    <property type="protein sequence ID" value="CEM06488.1"/>
    <property type="molecule type" value="Genomic_DNA"/>
</dbReference>
<evidence type="ECO:0000313" key="7">
    <source>
        <dbReference type="Proteomes" id="UP000041254"/>
    </source>
</evidence>
<keyword evidence="2 5" id="KW-0813">Transport</keyword>
<dbReference type="PROSITE" id="PS50005">
    <property type="entry name" value="TPR"/>
    <property type="match status" value="1"/>
</dbReference>
<evidence type="ECO:0000256" key="4">
    <source>
        <dbReference type="PROSITE-ProRule" id="PRU00339"/>
    </source>
</evidence>
<sequence length="296" mass="33463">MGEAARDLLSKADKKLKGGLLSFLSGSSRYDEACELYQQAANQFKLQKMWQDAAEAFIRCAHCQHQLQSATEEANFLMEAASVMRKYSTSDAVEQYNKAVELYSAAGRFAQSAKILKQVAELYEGDGDYERAVQFYRRAADLFEMDDYGKSQLTACMLKIAEYIARYEKKLEEAIQIFEKEGQKALQNSLIQFGAKEHFLKAGILHLATNDAVNAKLAYEKYEAMDPRFGPSREGQLLKAMVEAFEQNNVDQFVEAIHEYDTITKLDAWKTHFLYNVKEQMAPSAPEGEGGEVDLT</sequence>
<dbReference type="OrthoDB" id="9984275at2759"/>
<reference evidence="6 7" key="1">
    <citation type="submission" date="2014-11" db="EMBL/GenBank/DDBJ databases">
        <authorList>
            <person name="Zhu J."/>
            <person name="Qi W."/>
            <person name="Song R."/>
        </authorList>
    </citation>
    <scope>NUCLEOTIDE SEQUENCE [LARGE SCALE GENOMIC DNA]</scope>
</reference>
<dbReference type="Pfam" id="PF14938">
    <property type="entry name" value="SNAP"/>
    <property type="match status" value="1"/>
</dbReference>
<comment type="similarity">
    <text evidence="1 5">Belongs to the SNAP family.</text>
</comment>
<dbReference type="GO" id="GO:0006886">
    <property type="term" value="P:intracellular protein transport"/>
    <property type="evidence" value="ECO:0007669"/>
    <property type="project" value="UniProtKB-UniRule"/>
</dbReference>